<evidence type="ECO:0000256" key="1">
    <source>
        <dbReference type="ARBA" id="ARBA00022801"/>
    </source>
</evidence>
<protein>
    <submittedName>
        <fullName evidence="4">Carbohydrate binding domain-containing protein</fullName>
    </submittedName>
</protein>
<feature type="compositionally biased region" description="Low complexity" evidence="2">
    <location>
        <begin position="485"/>
        <end position="508"/>
    </location>
</feature>
<dbReference type="InterPro" id="IPR036116">
    <property type="entry name" value="FN3_sf"/>
</dbReference>
<feature type="compositionally biased region" description="Acidic residues" evidence="2">
    <location>
        <begin position="466"/>
        <end position="484"/>
    </location>
</feature>
<dbReference type="InterPro" id="IPR003305">
    <property type="entry name" value="CenC_carb-bd"/>
</dbReference>
<keyword evidence="1" id="KW-0378">Hydrolase</keyword>
<dbReference type="Pfam" id="PF17957">
    <property type="entry name" value="Big_7"/>
    <property type="match status" value="1"/>
</dbReference>
<feature type="domain" description="CBM-cenC" evidence="3">
    <location>
        <begin position="512"/>
        <end position="641"/>
    </location>
</feature>
<feature type="domain" description="CBM-cenC" evidence="3">
    <location>
        <begin position="310"/>
        <end position="440"/>
    </location>
</feature>
<keyword evidence="5" id="KW-1185">Reference proteome</keyword>
<dbReference type="CDD" id="cd00063">
    <property type="entry name" value="FN3"/>
    <property type="match status" value="1"/>
</dbReference>
<dbReference type="SUPFAM" id="SSF49785">
    <property type="entry name" value="Galactose-binding domain-like"/>
    <property type="match status" value="3"/>
</dbReference>
<dbReference type="GO" id="GO:0016798">
    <property type="term" value="F:hydrolase activity, acting on glycosyl bonds"/>
    <property type="evidence" value="ECO:0007669"/>
    <property type="project" value="InterPro"/>
</dbReference>
<dbReference type="Pfam" id="PF02018">
    <property type="entry name" value="CBM_4_9"/>
    <property type="match status" value="3"/>
</dbReference>
<dbReference type="AlphaFoldDB" id="A0A927IG56"/>
<gene>
    <name evidence="4" type="ORF">IEN85_04810</name>
</gene>
<evidence type="ECO:0000259" key="3">
    <source>
        <dbReference type="Pfam" id="PF02018"/>
    </source>
</evidence>
<dbReference type="Gene3D" id="2.60.120.260">
    <property type="entry name" value="Galactose-binding domain-like"/>
    <property type="match status" value="3"/>
</dbReference>
<dbReference type="RefSeq" id="WP_191615929.1">
    <property type="nucleotide sequence ID" value="NZ_JACYFG010000006.1"/>
</dbReference>
<evidence type="ECO:0000256" key="2">
    <source>
        <dbReference type="SAM" id="MobiDB-lite"/>
    </source>
</evidence>
<feature type="compositionally biased region" description="Acidic residues" evidence="2">
    <location>
        <begin position="685"/>
        <end position="700"/>
    </location>
</feature>
<dbReference type="Gene3D" id="2.60.40.10">
    <property type="entry name" value="Immunoglobulins"/>
    <property type="match status" value="1"/>
</dbReference>
<proteinExistence type="predicted"/>
<dbReference type="InterPro" id="IPR003961">
    <property type="entry name" value="FN3_dom"/>
</dbReference>
<organism evidence="4 5">
    <name type="scientific">Pelagicoccus enzymogenes</name>
    <dbReference type="NCBI Taxonomy" id="2773457"/>
    <lineage>
        <taxon>Bacteria</taxon>
        <taxon>Pseudomonadati</taxon>
        <taxon>Verrucomicrobiota</taxon>
        <taxon>Opitutia</taxon>
        <taxon>Puniceicoccales</taxon>
        <taxon>Pelagicoccaceae</taxon>
        <taxon>Pelagicoccus</taxon>
    </lineage>
</organism>
<dbReference type="Proteomes" id="UP000622317">
    <property type="component" value="Unassembled WGS sequence"/>
</dbReference>
<dbReference type="InterPro" id="IPR008979">
    <property type="entry name" value="Galactose-bd-like_sf"/>
</dbReference>
<feature type="region of interest" description="Disordered" evidence="2">
    <location>
        <begin position="461"/>
        <end position="516"/>
    </location>
</feature>
<dbReference type="InterPro" id="IPR013783">
    <property type="entry name" value="Ig-like_fold"/>
</dbReference>
<feature type="region of interest" description="Disordered" evidence="2">
    <location>
        <begin position="662"/>
        <end position="712"/>
    </location>
</feature>
<feature type="compositionally biased region" description="Polar residues" evidence="2">
    <location>
        <begin position="701"/>
        <end position="712"/>
    </location>
</feature>
<evidence type="ECO:0000313" key="5">
    <source>
        <dbReference type="Proteomes" id="UP000622317"/>
    </source>
</evidence>
<comment type="caution">
    <text evidence="4">The sequence shown here is derived from an EMBL/GenBank/DDBJ whole genome shotgun (WGS) entry which is preliminary data.</text>
</comment>
<feature type="domain" description="CBM-cenC" evidence="3">
    <location>
        <begin position="710"/>
        <end position="840"/>
    </location>
</feature>
<name>A0A927IG56_9BACT</name>
<accession>A0A927IG56</accession>
<reference evidence="4" key="1">
    <citation type="submission" date="2020-09" db="EMBL/GenBank/DDBJ databases">
        <title>Pelagicoccus enzymogenes sp. nov. with an EPS production, isolated from marine sediment.</title>
        <authorList>
            <person name="Feng X."/>
        </authorList>
    </citation>
    <scope>NUCLEOTIDE SEQUENCE</scope>
    <source>
        <strain evidence="4">NFK12</strain>
    </source>
</reference>
<evidence type="ECO:0000313" key="4">
    <source>
        <dbReference type="EMBL" id="MBD5778801.1"/>
    </source>
</evidence>
<dbReference type="SUPFAM" id="SSF49265">
    <property type="entry name" value="Fibronectin type III"/>
    <property type="match status" value="1"/>
</dbReference>
<sequence length="861" mass="93494">MSHSKKAASTYHYFRYAIFTILATFQIQAWGNSVGLDWTDNSDNETGFLVERSANGNDFEVIGETPANHTSFRDETIVPDALYAYRVCAFNEFGMSQYTNIVSHELPNFPPSLSHIGNYSFASSDAILIPFSVSDDHTAANALEVSAVSSNPSAIPQQSLSVEGSDGNFTIKVPSSATAPGTSVIKLSVFDGKHRVYSDINVTIVEFSPPNIGIEFISSADSETIHTGEPFLVSLEISDLSKVRFVDYFINGELMANATEAPFDGLLLVDQAGSADLKIVAHLFDSNEPLTIEHTIEVKEAATGSASSANAIANGGFEDGLQHWRFYTNGSGNAKTVQPGHSDSKSATQISINSIGSNTQLFQSDISLKPNTEYKLSFAAYSNTGNDLQVSLRKHSSPYTVYGLNRESVSITKGWTLHTLAFTTQGFSSDVSDGRLSFWFADDAKGGDRYWLDNVQIVEANSDLSTEPETEPEPDTQPETEPETGTESGNGTETEPETGSGTETETGPLSSANLLENGGFENELSNWRFYTNGAGGAKTVEAAASDSAALIWLDSVGSNTQLFQAGINLKPDTEYKITFVAHSNSGNDLRVSLNKHGTPYTNYGLHQESVDITNEPTLHSLSFTTRGFYSDVSDARLSFWFADDAKNGDRYVLDRIQLFEANAETSPETETEPDSSLDNNLDNPLETEPEPDSGLEESSDTESSLADNPNVLRNGSFETNLSSWNFYTNGSGYAKTAFTNYNGSGNAALIALNKIGSNIQLLQSGVSLEPNTEYVLTFAAYSNSGRNLRVALNQHGTPYTNYGLTTTAVDLTTGWKEFSIRFTSTGFDTPVNDGRLYFWFASDAKAGDWYYIDQVSLSKAN</sequence>
<dbReference type="EMBL" id="JACYFG010000006">
    <property type="protein sequence ID" value="MBD5778801.1"/>
    <property type="molecule type" value="Genomic_DNA"/>
</dbReference>